<proteinExistence type="predicted"/>
<dbReference type="RefSeq" id="WP_126927573.1">
    <property type="nucleotide sequence ID" value="NZ_RXLZ01000001.1"/>
</dbReference>
<accession>A0A3S0I0W1</accession>
<keyword evidence="1" id="KW-0732">Signal</keyword>
<sequence length="142" mass="15288">MRSIPLARPSRAAATILMAALVPLLACAAEPLEGDYRRAPVQPVEVSPLGANQIRIRYSMPGETLFHSPGVDYRSADGTLQIAIRRCGVKDSGCTAMAKATAPKGNPWRPEVVLPYRGEKIMMMYSDGQQQVIPAPLVAGSR</sequence>
<gene>
    <name evidence="2" type="ORF">EKL94_00670</name>
</gene>
<comment type="caution">
    <text evidence="2">The sequence shown here is derived from an EMBL/GenBank/DDBJ whole genome shotgun (WGS) entry which is preliminary data.</text>
</comment>
<dbReference type="EMBL" id="RXLZ01000001">
    <property type="protein sequence ID" value="RTQ92408.1"/>
    <property type="molecule type" value="Genomic_DNA"/>
</dbReference>
<feature type="chain" id="PRO_5018564210" description="Lipoprotein" evidence="1">
    <location>
        <begin position="29"/>
        <end position="142"/>
    </location>
</feature>
<evidence type="ECO:0008006" key="4">
    <source>
        <dbReference type="Google" id="ProtNLM"/>
    </source>
</evidence>
<evidence type="ECO:0000256" key="1">
    <source>
        <dbReference type="SAM" id="SignalP"/>
    </source>
</evidence>
<dbReference type="Proteomes" id="UP000271705">
    <property type="component" value="Unassembled WGS sequence"/>
</dbReference>
<protein>
    <recommendedName>
        <fullName evidence="4">Lipoprotein</fullName>
    </recommendedName>
</protein>
<feature type="signal peptide" evidence="1">
    <location>
        <begin position="1"/>
        <end position="28"/>
    </location>
</feature>
<reference evidence="2 3" key="1">
    <citation type="submission" date="2018-12" db="EMBL/GenBank/DDBJ databases">
        <authorList>
            <person name="Kartti S."/>
            <person name="Manni A."/>
            <person name="Chemao El Fihri M.W."/>
            <person name="Laamarti M."/>
            <person name="Temsamani L."/>
            <person name="El Jamali J.E."/>
            <person name="Ouadghiri M."/>
            <person name="Ibrahimi A."/>
            <person name="Filati-Maltouf A."/>
        </authorList>
    </citation>
    <scope>NUCLEOTIDE SEQUENCE [LARGE SCALE GENOMIC DNA]</scope>
    <source>
        <strain evidence="2 3">MDMC339</strain>
    </source>
</reference>
<name>A0A3S0I0W1_STEMA</name>
<evidence type="ECO:0000313" key="2">
    <source>
        <dbReference type="EMBL" id="RTQ92408.1"/>
    </source>
</evidence>
<organism evidence="2 3">
    <name type="scientific">Stenotrophomonas maltophilia</name>
    <name type="common">Pseudomonas maltophilia</name>
    <name type="synonym">Xanthomonas maltophilia</name>
    <dbReference type="NCBI Taxonomy" id="40324"/>
    <lineage>
        <taxon>Bacteria</taxon>
        <taxon>Pseudomonadati</taxon>
        <taxon>Pseudomonadota</taxon>
        <taxon>Gammaproteobacteria</taxon>
        <taxon>Lysobacterales</taxon>
        <taxon>Lysobacteraceae</taxon>
        <taxon>Stenotrophomonas</taxon>
        <taxon>Stenotrophomonas maltophilia group</taxon>
    </lineage>
</organism>
<dbReference type="AlphaFoldDB" id="A0A3S0I0W1"/>
<evidence type="ECO:0000313" key="3">
    <source>
        <dbReference type="Proteomes" id="UP000271705"/>
    </source>
</evidence>